<keyword evidence="2" id="KW-1185">Reference proteome</keyword>
<proteinExistence type="predicted"/>
<gene>
    <name evidence="1" type="ORF">BACCIP111883_04119</name>
</gene>
<dbReference type="InterPro" id="IPR016024">
    <property type="entry name" value="ARM-type_fold"/>
</dbReference>
<protein>
    <submittedName>
        <fullName evidence="1">Uncharacterized protein</fullName>
    </submittedName>
</protein>
<evidence type="ECO:0000313" key="1">
    <source>
        <dbReference type="EMBL" id="CAG9623318.1"/>
    </source>
</evidence>
<name>A0ABN8AJJ0_9BACI</name>
<organism evidence="1 2">
    <name type="scientific">Sutcliffiella rhizosphaerae</name>
    <dbReference type="NCBI Taxonomy" id="2880967"/>
    <lineage>
        <taxon>Bacteria</taxon>
        <taxon>Bacillati</taxon>
        <taxon>Bacillota</taxon>
        <taxon>Bacilli</taxon>
        <taxon>Bacillales</taxon>
        <taxon>Bacillaceae</taxon>
        <taxon>Sutcliffiella</taxon>
    </lineage>
</organism>
<dbReference type="Proteomes" id="UP000789833">
    <property type="component" value="Unassembled WGS sequence"/>
</dbReference>
<dbReference type="SUPFAM" id="SSF48371">
    <property type="entry name" value="ARM repeat"/>
    <property type="match status" value="1"/>
</dbReference>
<accession>A0ABN8AJJ0</accession>
<comment type="caution">
    <text evidence="1">The sequence shown here is derived from an EMBL/GenBank/DDBJ whole genome shotgun (WGS) entry which is preliminary data.</text>
</comment>
<sequence>MSYTPLKTYFDKRLAQKLSQQITEISPGFSSSSFIKNVEERVSGLELKGRVAVISQELHHALNLPYEEAIQIFKQILGPENETEQGMFTNGYFLMPIAHYVEQYGLDDYDVSIDALCEIRNVIHRSMLFGHFY</sequence>
<reference evidence="1 2" key="1">
    <citation type="submission" date="2021-10" db="EMBL/GenBank/DDBJ databases">
        <authorList>
            <person name="Criscuolo A."/>
        </authorList>
    </citation>
    <scope>NUCLEOTIDE SEQUENCE [LARGE SCALE GENOMIC DNA]</scope>
    <source>
        <strain evidence="2">CIP 111883</strain>
    </source>
</reference>
<dbReference type="EMBL" id="CAKJTJ010000043">
    <property type="protein sequence ID" value="CAG9623318.1"/>
    <property type="molecule type" value="Genomic_DNA"/>
</dbReference>
<evidence type="ECO:0000313" key="2">
    <source>
        <dbReference type="Proteomes" id="UP000789833"/>
    </source>
</evidence>